<feature type="transmembrane region" description="Helical" evidence="1">
    <location>
        <begin position="20"/>
        <end position="41"/>
    </location>
</feature>
<keyword evidence="1" id="KW-0812">Transmembrane</keyword>
<sequence length="116" mass="13340">MSIPSSPPPPPPSNLIPPLLWTVIILLLFLITSYLLNCYVLEVSTELVDGGRDERTNQLLFFRKGPVNFVIAREDKTHVKKRHPQTPRRETICKCLTSDLRYPHVRSEAESTFRLL</sequence>
<evidence type="ECO:0000256" key="1">
    <source>
        <dbReference type="SAM" id="Phobius"/>
    </source>
</evidence>
<comment type="caution">
    <text evidence="2">The sequence shown here is derived from an EMBL/GenBank/DDBJ whole genome shotgun (WGS) entry which is preliminary data.</text>
</comment>
<evidence type="ECO:0000313" key="2">
    <source>
        <dbReference type="EMBL" id="KAL2073395.1"/>
    </source>
</evidence>
<keyword evidence="1" id="KW-1133">Transmembrane helix</keyword>
<name>A0ABR4CU39_9HELO</name>
<accession>A0ABR4CU39</accession>
<keyword evidence="3" id="KW-1185">Reference proteome</keyword>
<reference evidence="2 3" key="1">
    <citation type="journal article" date="2024" name="Commun. Biol.">
        <title>Comparative genomic analysis of thermophilic fungi reveals convergent evolutionary adaptations and gene losses.</title>
        <authorList>
            <person name="Steindorff A.S."/>
            <person name="Aguilar-Pontes M.V."/>
            <person name="Robinson A.J."/>
            <person name="Andreopoulos B."/>
            <person name="LaButti K."/>
            <person name="Kuo A."/>
            <person name="Mondo S."/>
            <person name="Riley R."/>
            <person name="Otillar R."/>
            <person name="Haridas S."/>
            <person name="Lipzen A."/>
            <person name="Grimwood J."/>
            <person name="Schmutz J."/>
            <person name="Clum A."/>
            <person name="Reid I.D."/>
            <person name="Moisan M.C."/>
            <person name="Butler G."/>
            <person name="Nguyen T.T.M."/>
            <person name="Dewar K."/>
            <person name="Conant G."/>
            <person name="Drula E."/>
            <person name="Henrissat B."/>
            <person name="Hansel C."/>
            <person name="Singer S."/>
            <person name="Hutchinson M.I."/>
            <person name="de Vries R.P."/>
            <person name="Natvig D.O."/>
            <person name="Powell A.J."/>
            <person name="Tsang A."/>
            <person name="Grigoriev I.V."/>
        </authorList>
    </citation>
    <scope>NUCLEOTIDE SEQUENCE [LARGE SCALE GENOMIC DNA]</scope>
    <source>
        <strain evidence="2 3">CBS 494.80</strain>
    </source>
</reference>
<dbReference type="EMBL" id="JAZHXI010000003">
    <property type="protein sequence ID" value="KAL2073395.1"/>
    <property type="molecule type" value="Genomic_DNA"/>
</dbReference>
<evidence type="ECO:0008006" key="4">
    <source>
        <dbReference type="Google" id="ProtNLM"/>
    </source>
</evidence>
<keyword evidence="1" id="KW-0472">Membrane</keyword>
<gene>
    <name evidence="2" type="ORF">VTL71DRAFT_10719</name>
</gene>
<dbReference type="Proteomes" id="UP001595075">
    <property type="component" value="Unassembled WGS sequence"/>
</dbReference>
<evidence type="ECO:0000313" key="3">
    <source>
        <dbReference type="Proteomes" id="UP001595075"/>
    </source>
</evidence>
<organism evidence="2 3">
    <name type="scientific">Oculimacula yallundae</name>
    <dbReference type="NCBI Taxonomy" id="86028"/>
    <lineage>
        <taxon>Eukaryota</taxon>
        <taxon>Fungi</taxon>
        <taxon>Dikarya</taxon>
        <taxon>Ascomycota</taxon>
        <taxon>Pezizomycotina</taxon>
        <taxon>Leotiomycetes</taxon>
        <taxon>Helotiales</taxon>
        <taxon>Ploettnerulaceae</taxon>
        <taxon>Oculimacula</taxon>
    </lineage>
</organism>
<protein>
    <recommendedName>
        <fullName evidence="4">ATP synthase F0 subunit 8</fullName>
    </recommendedName>
</protein>
<proteinExistence type="predicted"/>